<keyword evidence="7" id="KW-0378">Hydrolase</keyword>
<dbReference type="AlphaFoldDB" id="A0A328Q1E3"/>
<dbReference type="InterPro" id="IPR004469">
    <property type="entry name" value="PSP"/>
</dbReference>
<feature type="compositionally biased region" description="Basic and acidic residues" evidence="12">
    <location>
        <begin position="490"/>
        <end position="502"/>
    </location>
</feature>
<keyword evidence="6" id="KW-0479">Metal-binding</keyword>
<evidence type="ECO:0000256" key="4">
    <source>
        <dbReference type="ARBA" id="ARBA00012640"/>
    </source>
</evidence>
<proteinExistence type="inferred from homology"/>
<evidence type="ECO:0000256" key="7">
    <source>
        <dbReference type="ARBA" id="ARBA00022801"/>
    </source>
</evidence>
<evidence type="ECO:0000256" key="1">
    <source>
        <dbReference type="ARBA" id="ARBA00001946"/>
    </source>
</evidence>
<dbReference type="SFLD" id="SFLDG01136">
    <property type="entry name" value="C1.6:_Phosphoserine_Phosphatas"/>
    <property type="match status" value="1"/>
</dbReference>
<comment type="cofactor">
    <cofactor evidence="1">
        <name>Mg(2+)</name>
        <dbReference type="ChEBI" id="CHEBI:18420"/>
    </cofactor>
</comment>
<dbReference type="GO" id="GO:0000287">
    <property type="term" value="F:magnesium ion binding"/>
    <property type="evidence" value="ECO:0007669"/>
    <property type="project" value="TreeGrafter"/>
</dbReference>
<dbReference type="Pfam" id="PF23435">
    <property type="entry name" value="DUF7121"/>
    <property type="match status" value="1"/>
</dbReference>
<dbReference type="EMBL" id="NGJK01000070">
    <property type="protein sequence ID" value="RAP02824.1"/>
    <property type="molecule type" value="Genomic_DNA"/>
</dbReference>
<evidence type="ECO:0000256" key="8">
    <source>
        <dbReference type="ARBA" id="ARBA00022842"/>
    </source>
</evidence>
<dbReference type="SFLD" id="SFLDS00003">
    <property type="entry name" value="Haloacid_Dehalogenase"/>
    <property type="match status" value="2"/>
</dbReference>
<comment type="similarity">
    <text evidence="3">Belongs to the HAD-like hydrolase superfamily. SerB family.</text>
</comment>
<evidence type="ECO:0000256" key="10">
    <source>
        <dbReference type="ARBA" id="ARBA00031693"/>
    </source>
</evidence>
<reference evidence="13 14" key="1">
    <citation type="submission" date="2017-05" db="EMBL/GenBank/DDBJ databases">
        <title>Host range expansion of the Methanosphaera genus to humans and monogastric animals involves recent and extensive reduction in genome content.</title>
        <authorList>
            <person name="Hoedt E.C."/>
            <person name="Volmer J.G."/>
            <person name="Parks D.H."/>
            <person name="Rosewarne C.P."/>
            <person name="Denman S.E."/>
            <person name="Mcsweeney C.S."/>
            <person name="O Cuiv P."/>
            <person name="Hugenholtz P."/>
            <person name="Tyson G.W."/>
            <person name="Morrison M."/>
        </authorList>
    </citation>
    <scope>NUCLEOTIDE SEQUENCE [LARGE SCALE GENOMIC DNA]</scope>
    <source>
        <strain evidence="13 14">PA5</strain>
    </source>
</reference>
<dbReference type="EC" id="3.1.3.3" evidence="4"/>
<dbReference type="Pfam" id="PF00702">
    <property type="entry name" value="Hydrolase"/>
    <property type="match status" value="1"/>
</dbReference>
<keyword evidence="5" id="KW-0028">Amino-acid biosynthesis</keyword>
<feature type="active site" description="Nucleophile" evidence="11">
    <location>
        <position position="8"/>
    </location>
</feature>
<dbReference type="SFLD" id="SFLDF00029">
    <property type="entry name" value="phosphoserine_phosphatase"/>
    <property type="match status" value="1"/>
</dbReference>
<evidence type="ECO:0000256" key="12">
    <source>
        <dbReference type="SAM" id="MobiDB-lite"/>
    </source>
</evidence>
<dbReference type="InterPro" id="IPR023214">
    <property type="entry name" value="HAD_sf"/>
</dbReference>
<dbReference type="InterPro" id="IPR036412">
    <property type="entry name" value="HAD-like_sf"/>
</dbReference>
<comment type="caution">
    <text evidence="13">The sequence shown here is derived from an EMBL/GenBank/DDBJ whole genome shotgun (WGS) entry which is preliminary data.</text>
</comment>
<comment type="pathway">
    <text evidence="2">Amino-acid biosynthesis; L-serine biosynthesis; L-serine from 3-phospho-D-glycerate: step 3/3.</text>
</comment>
<protein>
    <recommendedName>
        <fullName evidence="4">phosphoserine phosphatase</fullName>
        <ecNumber evidence="4">3.1.3.3</ecNumber>
    </recommendedName>
    <alternativeName>
        <fullName evidence="10">O-phosphoserine phosphohydrolase</fullName>
    </alternativeName>
</protein>
<dbReference type="GO" id="GO:0036424">
    <property type="term" value="F:L-phosphoserine phosphatase activity"/>
    <property type="evidence" value="ECO:0007669"/>
    <property type="project" value="InterPro"/>
</dbReference>
<feature type="active site" description="Proton donor" evidence="11">
    <location>
        <position position="10"/>
    </location>
</feature>
<evidence type="ECO:0000256" key="9">
    <source>
        <dbReference type="ARBA" id="ARBA00023299"/>
    </source>
</evidence>
<dbReference type="GO" id="GO:0006564">
    <property type="term" value="P:L-serine biosynthetic process"/>
    <property type="evidence" value="ECO:0007669"/>
    <property type="project" value="UniProtKB-KW"/>
</dbReference>
<dbReference type="SFLD" id="SFLDG01137">
    <property type="entry name" value="C1.6.1:_Phosphoserine_Phosphat"/>
    <property type="match status" value="1"/>
</dbReference>
<dbReference type="GeneID" id="3856087"/>
<feature type="region of interest" description="Disordered" evidence="12">
    <location>
        <begin position="479"/>
        <end position="502"/>
    </location>
</feature>
<name>A0A328Q1E3_9EURY</name>
<feature type="region of interest" description="Disordered" evidence="12">
    <location>
        <begin position="226"/>
        <end position="252"/>
    </location>
</feature>
<gene>
    <name evidence="13" type="ORF">CA615_05450</name>
</gene>
<evidence type="ECO:0000256" key="11">
    <source>
        <dbReference type="PIRSR" id="PIRSR604469-1"/>
    </source>
</evidence>
<dbReference type="InterPro" id="IPR055545">
    <property type="entry name" value="DUF7121"/>
</dbReference>
<dbReference type="OMA" id="IDYLFCN"/>
<dbReference type="GO" id="GO:0005737">
    <property type="term" value="C:cytoplasm"/>
    <property type="evidence" value="ECO:0007669"/>
    <property type="project" value="TreeGrafter"/>
</dbReference>
<evidence type="ECO:0000256" key="2">
    <source>
        <dbReference type="ARBA" id="ARBA00005135"/>
    </source>
</evidence>
<dbReference type="NCBIfam" id="TIGR01488">
    <property type="entry name" value="HAD-SF-IB"/>
    <property type="match status" value="1"/>
</dbReference>
<evidence type="ECO:0000256" key="3">
    <source>
        <dbReference type="ARBA" id="ARBA00009184"/>
    </source>
</evidence>
<dbReference type="PANTHER" id="PTHR43344:SF2">
    <property type="entry name" value="PHOSPHOSERINE PHOSPHATASE"/>
    <property type="match status" value="1"/>
</dbReference>
<keyword evidence="8" id="KW-0460">Magnesium</keyword>
<dbReference type="RefSeq" id="WP_011406678.1">
    <property type="nucleotide sequence ID" value="NZ_CATZXA010000047.1"/>
</dbReference>
<dbReference type="PANTHER" id="PTHR43344">
    <property type="entry name" value="PHOSPHOSERINE PHOSPHATASE"/>
    <property type="match status" value="1"/>
</dbReference>
<keyword evidence="9" id="KW-0718">Serine biosynthesis</keyword>
<dbReference type="SFLD" id="SFLDG01129">
    <property type="entry name" value="C1.5:_HAD__Beta-PGM__Phosphata"/>
    <property type="match status" value="1"/>
</dbReference>
<dbReference type="SUPFAM" id="SSF56784">
    <property type="entry name" value="HAD-like"/>
    <property type="match status" value="1"/>
</dbReference>
<evidence type="ECO:0000313" key="14">
    <source>
        <dbReference type="Proteomes" id="UP000248557"/>
    </source>
</evidence>
<evidence type="ECO:0000256" key="5">
    <source>
        <dbReference type="ARBA" id="ARBA00022605"/>
    </source>
</evidence>
<organism evidence="13 14">
    <name type="scientific">Methanosphaera stadtmanae</name>
    <dbReference type="NCBI Taxonomy" id="2317"/>
    <lineage>
        <taxon>Archaea</taxon>
        <taxon>Methanobacteriati</taxon>
        <taxon>Methanobacteriota</taxon>
        <taxon>Methanomada group</taxon>
        <taxon>Methanobacteria</taxon>
        <taxon>Methanobacteriales</taxon>
        <taxon>Methanobacteriaceae</taxon>
        <taxon>Methanosphaera</taxon>
    </lineage>
</organism>
<dbReference type="UniPathway" id="UPA00135">
    <property type="reaction ID" value="UER00198"/>
</dbReference>
<dbReference type="Proteomes" id="UP000248557">
    <property type="component" value="Unassembled WGS sequence"/>
</dbReference>
<sequence>MIKLVVFDLDNVLIDTETIDEIAKIKGIEEEISDITLQAMQGKIPFETSIRQRVKKLEGISTSDIDEAMDKISLNPGAVETATELKKQGYKIAIITGSFDVIALKVKELINADYAFYNTLEVDDGKLTGEVSGPLITQNKVDVLRQLVDEIGITLDECATIGDGANDLEMIKNAKIGIAYNAKPILKENADVQINEKDLRKVLDIMADEEKITKEEVVEETTQEPETITTEEEVKETEEVNEEEVVENDEAEEETIDYSILNFQQLLQCKRTLESELTDLKNVRDKMNEETKAFRKERDELNQKLKDTLKIALDKRNTRDEINKEVHENKELRNQCNEELKKVEWNSGKKEISNIQAEINKIDKTIQTKVLDIRKENELVKRVSDLTKQLKKIQSDEEEEKTATQLKEKSELYHQKVVELSDKAQAVHEEMIEYFNKIDGIREEADGKHQDFINSRNAATAKHEEVKAKLSEIRKVNKFMDQAKSQSRGRKSEDKADNDLKEKEEAEEIFQKFKDGKKLTTDEFLLLQKYDIM</sequence>
<accession>A0A328Q1E3</accession>
<dbReference type="InterPro" id="IPR050582">
    <property type="entry name" value="HAD-like_SerB"/>
</dbReference>
<evidence type="ECO:0000313" key="13">
    <source>
        <dbReference type="EMBL" id="RAP02824.1"/>
    </source>
</evidence>
<dbReference type="NCBIfam" id="TIGR00338">
    <property type="entry name" value="serB"/>
    <property type="match status" value="1"/>
</dbReference>
<evidence type="ECO:0000256" key="6">
    <source>
        <dbReference type="ARBA" id="ARBA00022723"/>
    </source>
</evidence>
<dbReference type="Gene3D" id="3.40.50.1000">
    <property type="entry name" value="HAD superfamily/HAD-like"/>
    <property type="match status" value="1"/>
</dbReference>